<dbReference type="PROSITE" id="PS50173">
    <property type="entry name" value="UMUC"/>
    <property type="match status" value="1"/>
</dbReference>
<evidence type="ECO:0000256" key="1">
    <source>
        <dbReference type="ARBA" id="ARBA00010945"/>
    </source>
</evidence>
<gene>
    <name evidence="5" type="ORF">EV207_102268</name>
</gene>
<sequence>MPNKKILCIDMKSFFASCAAVELGLNPLECYLAVVSDTKRQGSVILAASPRLKKEFGIRTGNRLFEVPKHSKIRIVNASMSNYLKRSIEISQLLNEFVPIEAIHPYSIDESFVCLDGTERLWGTAGEAAVLIRNRILQQTGLPSAVGIGPNMLLAKCCLDLDAKIDGIAEWTYGDVQKKLWSVTPLSKMWGIGSRLESTLNRMGIVSVGQLARYNRELLEKKFGVMGAQLYYHAWGIDYSELGAPNMQGQVSYAKGQVLLRDYNDTKEIKHVLLEMCEEVARRARQAGKAGRTVSLGVGYSKTEGAGGFHRSKTIDAPTNVTMDIYHVCLELFAKFYRHQTVRKLSVTLSNTCDDNQYQLNLFDSGYEKRRKLGYAMDQIREKYGSTALLRAVSYTKGGTAIERSKLLGGHQA</sequence>
<evidence type="ECO:0000256" key="3">
    <source>
        <dbReference type="ARBA" id="ARBA00022932"/>
    </source>
</evidence>
<dbReference type="InterPro" id="IPR043128">
    <property type="entry name" value="Rev_trsase/Diguanyl_cyclase"/>
</dbReference>
<dbReference type="GO" id="GO:0005829">
    <property type="term" value="C:cytosol"/>
    <property type="evidence" value="ECO:0007669"/>
    <property type="project" value="TreeGrafter"/>
</dbReference>
<dbReference type="GO" id="GO:0009432">
    <property type="term" value="P:SOS response"/>
    <property type="evidence" value="ECO:0007669"/>
    <property type="project" value="TreeGrafter"/>
</dbReference>
<accession>A0A4R2PCY0</accession>
<keyword evidence="3" id="KW-0808">Transferase</keyword>
<dbReference type="CDD" id="cd01700">
    <property type="entry name" value="PolY_Pol_V_umuC"/>
    <property type="match status" value="1"/>
</dbReference>
<dbReference type="SUPFAM" id="SSF100879">
    <property type="entry name" value="Lesion bypass DNA polymerase (Y-family), little finger domain"/>
    <property type="match status" value="1"/>
</dbReference>
<dbReference type="Gene3D" id="1.10.150.20">
    <property type="entry name" value="5' to 3' exonuclease, C-terminal subdomain"/>
    <property type="match status" value="1"/>
</dbReference>
<dbReference type="GO" id="GO:0006281">
    <property type="term" value="P:DNA repair"/>
    <property type="evidence" value="ECO:0007669"/>
    <property type="project" value="InterPro"/>
</dbReference>
<dbReference type="Gene3D" id="3.30.1490.100">
    <property type="entry name" value="DNA polymerase, Y-family, little finger domain"/>
    <property type="match status" value="1"/>
</dbReference>
<dbReference type="GO" id="GO:0003684">
    <property type="term" value="F:damaged DNA binding"/>
    <property type="evidence" value="ECO:0007669"/>
    <property type="project" value="InterPro"/>
</dbReference>
<evidence type="ECO:0000259" key="4">
    <source>
        <dbReference type="PROSITE" id="PS50173"/>
    </source>
</evidence>
<evidence type="ECO:0000313" key="6">
    <source>
        <dbReference type="Proteomes" id="UP000295416"/>
    </source>
</evidence>
<dbReference type="InterPro" id="IPR043502">
    <property type="entry name" value="DNA/RNA_pol_sf"/>
</dbReference>
<keyword evidence="3" id="KW-0239">DNA-directed DNA polymerase</keyword>
<protein>
    <submittedName>
        <fullName evidence="5">DNA polymerase V</fullName>
    </submittedName>
</protein>
<dbReference type="Gene3D" id="3.40.1170.60">
    <property type="match status" value="1"/>
</dbReference>
<dbReference type="InterPro" id="IPR050116">
    <property type="entry name" value="DNA_polymerase-Y"/>
</dbReference>
<comment type="caution">
    <text evidence="5">The sequence shown here is derived from an EMBL/GenBank/DDBJ whole genome shotgun (WGS) entry which is preliminary data.</text>
</comment>
<evidence type="ECO:0000313" key="5">
    <source>
        <dbReference type="EMBL" id="TCP31775.1"/>
    </source>
</evidence>
<organism evidence="5 6">
    <name type="scientific">Scopulibacillus darangshiensis</name>
    <dbReference type="NCBI Taxonomy" id="442528"/>
    <lineage>
        <taxon>Bacteria</taxon>
        <taxon>Bacillati</taxon>
        <taxon>Bacillota</taxon>
        <taxon>Bacilli</taxon>
        <taxon>Bacillales</taxon>
        <taxon>Sporolactobacillaceae</taxon>
        <taxon>Scopulibacillus</taxon>
    </lineage>
</organism>
<dbReference type="GO" id="GO:0003887">
    <property type="term" value="F:DNA-directed DNA polymerase activity"/>
    <property type="evidence" value="ECO:0007669"/>
    <property type="project" value="UniProtKB-KW"/>
</dbReference>
<dbReference type="Pfam" id="PF11798">
    <property type="entry name" value="IMS_HHH"/>
    <property type="match status" value="1"/>
</dbReference>
<dbReference type="InterPro" id="IPR036775">
    <property type="entry name" value="DNA_pol_Y-fam_lit_finger_sf"/>
</dbReference>
<dbReference type="Pfam" id="PF00817">
    <property type="entry name" value="IMS"/>
    <property type="match status" value="1"/>
</dbReference>
<dbReference type="SUPFAM" id="SSF56672">
    <property type="entry name" value="DNA/RNA polymerases"/>
    <property type="match status" value="1"/>
</dbReference>
<dbReference type="GO" id="GO:0042276">
    <property type="term" value="P:error-prone translesion synthesis"/>
    <property type="evidence" value="ECO:0007669"/>
    <property type="project" value="TreeGrafter"/>
</dbReference>
<dbReference type="AlphaFoldDB" id="A0A4R2PCY0"/>
<dbReference type="EMBL" id="SLXK01000002">
    <property type="protein sequence ID" value="TCP31775.1"/>
    <property type="molecule type" value="Genomic_DNA"/>
</dbReference>
<reference evidence="5 6" key="1">
    <citation type="submission" date="2019-03" db="EMBL/GenBank/DDBJ databases">
        <title>Genomic Encyclopedia of Type Strains, Phase IV (KMG-IV): sequencing the most valuable type-strain genomes for metagenomic binning, comparative biology and taxonomic classification.</title>
        <authorList>
            <person name="Goeker M."/>
        </authorList>
    </citation>
    <scope>NUCLEOTIDE SEQUENCE [LARGE SCALE GENOMIC DNA]</scope>
    <source>
        <strain evidence="5 6">DSM 19377</strain>
    </source>
</reference>
<dbReference type="InterPro" id="IPR017961">
    <property type="entry name" value="DNA_pol_Y-fam_little_finger"/>
</dbReference>
<comment type="similarity">
    <text evidence="1">Belongs to the DNA polymerase type-Y family.</text>
</comment>
<feature type="domain" description="UmuC" evidence="4">
    <location>
        <begin position="6"/>
        <end position="193"/>
    </location>
</feature>
<dbReference type="PANTHER" id="PTHR11076:SF35">
    <property type="entry name" value="DNA REPAIR PROTEIN HOMOLOG YOBH"/>
    <property type="match status" value="1"/>
</dbReference>
<proteinExistence type="inferred from homology"/>
<dbReference type="PANTHER" id="PTHR11076">
    <property type="entry name" value="DNA REPAIR POLYMERASE UMUC / TRANSFERASE FAMILY MEMBER"/>
    <property type="match status" value="1"/>
</dbReference>
<keyword evidence="6" id="KW-1185">Reference proteome</keyword>
<dbReference type="Proteomes" id="UP000295416">
    <property type="component" value="Unassembled WGS sequence"/>
</dbReference>
<dbReference type="Gene3D" id="3.30.70.270">
    <property type="match status" value="1"/>
</dbReference>
<name>A0A4R2PCY0_9BACL</name>
<evidence type="ECO:0000256" key="2">
    <source>
        <dbReference type="ARBA" id="ARBA00022457"/>
    </source>
</evidence>
<keyword evidence="2" id="KW-0515">Mutator protein</keyword>
<keyword evidence="3" id="KW-0548">Nucleotidyltransferase</keyword>
<dbReference type="InterPro" id="IPR001126">
    <property type="entry name" value="UmuC"/>
</dbReference>
<dbReference type="InterPro" id="IPR024728">
    <property type="entry name" value="PolY_HhH_motif"/>
</dbReference>
<dbReference type="Pfam" id="PF11799">
    <property type="entry name" value="IMS_C"/>
    <property type="match status" value="1"/>
</dbReference>